<accession>A0A939DY93</accession>
<sequence>MHAIVVDAHGGPGVLSYREIEDPVPGDGQVLVAVDVAGVNYIDTYIREGIYPRPLPLIPGFEGTGTVIDDPSGTIAPGTLVAWCDGFGSYAEKVCVPSDRLVAVPQGIGPAVAASMLLQGMTAHYLTHGVCRLGPGDSCVITAGAGGVGLIATRMATNLGARVITVVSSDDKEQLSRQAGADVVLRYGDDLAAQIRDATDGQGVTVAYDGVGKDTFSQLLETVAPRGTLCLFGAASGPVDPVDPQLLNSHGSLFLTRPTLADYTASAEEFGKRAQAVTRAIVDGEIDIRIGATFPLERAADAHRALQSRATTGSVVLDVTGTLHQR</sequence>
<dbReference type="PANTHER" id="PTHR48106">
    <property type="entry name" value="QUINONE OXIDOREDUCTASE PIG3-RELATED"/>
    <property type="match status" value="1"/>
</dbReference>
<feature type="domain" description="Enoyl reductase (ER)" evidence="3">
    <location>
        <begin position="10"/>
        <end position="317"/>
    </location>
</feature>
<dbReference type="InterPro" id="IPR036291">
    <property type="entry name" value="NAD(P)-bd_dom_sf"/>
</dbReference>
<gene>
    <name evidence="4" type="ORF">JZY06_02230</name>
</gene>
<dbReference type="InterPro" id="IPR020843">
    <property type="entry name" value="ER"/>
</dbReference>
<protein>
    <submittedName>
        <fullName evidence="4">Quinone oxidoreductase</fullName>
    </submittedName>
</protein>
<dbReference type="SMART" id="SM00829">
    <property type="entry name" value="PKS_ER"/>
    <property type="match status" value="1"/>
</dbReference>
<keyword evidence="1" id="KW-0521">NADP</keyword>
<dbReference type="Gene3D" id="3.40.50.720">
    <property type="entry name" value="NAD(P)-binding Rossmann-like Domain"/>
    <property type="match status" value="1"/>
</dbReference>
<name>A0A939DY93_9CORY</name>
<proteinExistence type="predicted"/>
<evidence type="ECO:0000259" key="3">
    <source>
        <dbReference type="SMART" id="SM00829"/>
    </source>
</evidence>
<dbReference type="GO" id="GO:0003960">
    <property type="term" value="F:quinone reductase (NADPH) activity"/>
    <property type="evidence" value="ECO:0007669"/>
    <property type="project" value="InterPro"/>
</dbReference>
<organism evidence="4 5">
    <name type="scientific">Corynebacterium mendelii</name>
    <dbReference type="NCBI Taxonomy" id="2765362"/>
    <lineage>
        <taxon>Bacteria</taxon>
        <taxon>Bacillati</taxon>
        <taxon>Actinomycetota</taxon>
        <taxon>Actinomycetes</taxon>
        <taxon>Mycobacteriales</taxon>
        <taxon>Corynebacteriaceae</taxon>
        <taxon>Corynebacterium</taxon>
    </lineage>
</organism>
<evidence type="ECO:0000313" key="4">
    <source>
        <dbReference type="EMBL" id="MBN9643449.1"/>
    </source>
</evidence>
<dbReference type="SUPFAM" id="SSF50129">
    <property type="entry name" value="GroES-like"/>
    <property type="match status" value="1"/>
</dbReference>
<dbReference type="RefSeq" id="WP_207118149.1">
    <property type="nucleotide sequence ID" value="NZ_JAFLEQ010000003.1"/>
</dbReference>
<dbReference type="PANTHER" id="PTHR48106:SF13">
    <property type="entry name" value="QUINONE OXIDOREDUCTASE-RELATED"/>
    <property type="match status" value="1"/>
</dbReference>
<evidence type="ECO:0000256" key="1">
    <source>
        <dbReference type="ARBA" id="ARBA00022857"/>
    </source>
</evidence>
<evidence type="ECO:0000256" key="2">
    <source>
        <dbReference type="ARBA" id="ARBA00023002"/>
    </source>
</evidence>
<dbReference type="Gene3D" id="3.90.180.10">
    <property type="entry name" value="Medium-chain alcohol dehydrogenases, catalytic domain"/>
    <property type="match status" value="1"/>
</dbReference>
<dbReference type="InterPro" id="IPR013149">
    <property type="entry name" value="ADH-like_C"/>
</dbReference>
<comment type="caution">
    <text evidence="4">The sequence shown here is derived from an EMBL/GenBank/DDBJ whole genome shotgun (WGS) entry which is preliminary data.</text>
</comment>
<dbReference type="EMBL" id="JAFLEQ010000003">
    <property type="protein sequence ID" value="MBN9643449.1"/>
    <property type="molecule type" value="Genomic_DNA"/>
</dbReference>
<dbReference type="GO" id="GO:0070402">
    <property type="term" value="F:NADPH binding"/>
    <property type="evidence" value="ECO:0007669"/>
    <property type="project" value="TreeGrafter"/>
</dbReference>
<keyword evidence="5" id="KW-1185">Reference proteome</keyword>
<evidence type="ECO:0000313" key="5">
    <source>
        <dbReference type="Proteomes" id="UP000664332"/>
    </source>
</evidence>
<dbReference type="Pfam" id="PF00107">
    <property type="entry name" value="ADH_zinc_N"/>
    <property type="match status" value="1"/>
</dbReference>
<dbReference type="AlphaFoldDB" id="A0A939DY93"/>
<dbReference type="Pfam" id="PF08240">
    <property type="entry name" value="ADH_N"/>
    <property type="match status" value="1"/>
</dbReference>
<keyword evidence="2" id="KW-0560">Oxidoreductase</keyword>
<dbReference type="CDD" id="cd05286">
    <property type="entry name" value="QOR2"/>
    <property type="match status" value="1"/>
</dbReference>
<dbReference type="InterPro" id="IPR011032">
    <property type="entry name" value="GroES-like_sf"/>
</dbReference>
<dbReference type="SUPFAM" id="SSF51735">
    <property type="entry name" value="NAD(P)-binding Rossmann-fold domains"/>
    <property type="match status" value="1"/>
</dbReference>
<dbReference type="GO" id="GO:0035925">
    <property type="term" value="F:mRNA 3'-UTR AU-rich region binding"/>
    <property type="evidence" value="ECO:0007669"/>
    <property type="project" value="TreeGrafter"/>
</dbReference>
<dbReference type="InterPro" id="IPR013154">
    <property type="entry name" value="ADH-like_N"/>
</dbReference>
<dbReference type="InterPro" id="IPR047618">
    <property type="entry name" value="QOR-like"/>
</dbReference>
<reference evidence="4" key="1">
    <citation type="submission" date="2021-03" db="EMBL/GenBank/DDBJ databases">
        <authorList>
            <person name="Sun Q."/>
        </authorList>
    </citation>
    <scope>NUCLEOTIDE SEQUENCE</scope>
    <source>
        <strain evidence="4">CCM 8862</strain>
    </source>
</reference>
<dbReference type="GO" id="GO:0005829">
    <property type="term" value="C:cytosol"/>
    <property type="evidence" value="ECO:0007669"/>
    <property type="project" value="TreeGrafter"/>
</dbReference>
<dbReference type="Proteomes" id="UP000664332">
    <property type="component" value="Unassembled WGS sequence"/>
</dbReference>